<dbReference type="RefSeq" id="WP_025362683.1">
    <property type="nucleotide sequence ID" value="NZ_CP006681.1"/>
</dbReference>
<keyword evidence="1" id="KW-0812">Transmembrane</keyword>
<dbReference type="AlphaFoldDB" id="W6A615"/>
<evidence type="ECO:0000313" key="2">
    <source>
        <dbReference type="EMBL" id="AHI52437.1"/>
    </source>
</evidence>
<evidence type="ECO:0000313" key="3">
    <source>
        <dbReference type="Proteomes" id="UP000019267"/>
    </source>
</evidence>
<accession>W6A615</accession>
<gene>
    <name evidence="2" type="ORF">SCULI_v1c00960</name>
</gene>
<feature type="transmembrane region" description="Helical" evidence="1">
    <location>
        <begin position="14"/>
        <end position="37"/>
    </location>
</feature>
<dbReference type="KEGG" id="scq:SCULI_v1c00960"/>
<dbReference type="PATRIC" id="fig|1276246.3.peg.94"/>
<protein>
    <recommendedName>
        <fullName evidence="4">Transmembrane protein</fullName>
    </recommendedName>
</protein>
<keyword evidence="1" id="KW-1133">Transmembrane helix</keyword>
<feature type="transmembrane region" description="Helical" evidence="1">
    <location>
        <begin position="131"/>
        <end position="156"/>
    </location>
</feature>
<keyword evidence="3" id="KW-1185">Reference proteome</keyword>
<dbReference type="EMBL" id="CP006681">
    <property type="protein sequence ID" value="AHI52437.1"/>
    <property type="molecule type" value="Genomic_DNA"/>
</dbReference>
<evidence type="ECO:0000256" key="1">
    <source>
        <dbReference type="SAM" id="Phobius"/>
    </source>
</evidence>
<organism evidence="2 3">
    <name type="scientific">Spiroplasma culicicola AES-1</name>
    <dbReference type="NCBI Taxonomy" id="1276246"/>
    <lineage>
        <taxon>Bacteria</taxon>
        <taxon>Bacillati</taxon>
        <taxon>Mycoplasmatota</taxon>
        <taxon>Mollicutes</taxon>
        <taxon>Entomoplasmatales</taxon>
        <taxon>Spiroplasmataceae</taxon>
        <taxon>Spiroplasma</taxon>
    </lineage>
</organism>
<sequence length="185" mass="21736">MDFKKVKPLLKKPVLWTGSIIFGLIMISLIIILTLPLEKNQKIIISCQITLNFLLVYLIACILGNKRSSISLFTDILVFEDEQKQESIEVKPSRYLHIFINIFTIACFFIHLTSGSMIGEISFAQYAAQKWWLFLIVYLINTIFLYLYFYILIYLLNESKEFKDEYLTNLKNNKQTIENKEKVVE</sequence>
<dbReference type="Proteomes" id="UP000019267">
    <property type="component" value="Chromosome"/>
</dbReference>
<feature type="transmembrane region" description="Helical" evidence="1">
    <location>
        <begin position="98"/>
        <end position="119"/>
    </location>
</feature>
<evidence type="ECO:0008006" key="4">
    <source>
        <dbReference type="Google" id="ProtNLM"/>
    </source>
</evidence>
<keyword evidence="1" id="KW-0472">Membrane</keyword>
<name>W6A615_9MOLU</name>
<dbReference type="HOGENOM" id="CLU_1460415_0_0_14"/>
<proteinExistence type="predicted"/>
<dbReference type="OrthoDB" id="389612at2"/>
<reference evidence="2 3" key="1">
    <citation type="journal article" date="2014" name="Genome Biol. Evol.">
        <title>Molecular evolution of the substrate utilization strategies and putative virulence factors in mosquito-associated Spiroplasma species.</title>
        <authorList>
            <person name="Chang T.H."/>
            <person name="Lo W.S."/>
            <person name="Ku C."/>
            <person name="Chen L.L."/>
            <person name="Kuo C.H."/>
        </authorList>
    </citation>
    <scope>NUCLEOTIDE SEQUENCE [LARGE SCALE GENOMIC DNA]</scope>
    <source>
        <strain evidence="2">AES-1</strain>
    </source>
</reference>
<feature type="transmembrane region" description="Helical" evidence="1">
    <location>
        <begin position="43"/>
        <end position="63"/>
    </location>
</feature>